<dbReference type="KEGG" id="fri:FraEuI1c_1312"/>
<dbReference type="InterPro" id="IPR045313">
    <property type="entry name" value="CBR1-like"/>
</dbReference>
<evidence type="ECO:0000256" key="1">
    <source>
        <dbReference type="ARBA" id="ARBA00006484"/>
    </source>
</evidence>
<evidence type="ECO:0000256" key="3">
    <source>
        <dbReference type="ARBA" id="ARBA00023002"/>
    </source>
</evidence>
<proteinExistence type="inferred from homology"/>
<dbReference type="AlphaFoldDB" id="E3J3P2"/>
<dbReference type="HOGENOM" id="CLU_010194_9_0_11"/>
<dbReference type="GO" id="GO:0016616">
    <property type="term" value="F:oxidoreductase activity, acting on the CH-OH group of donors, NAD or NADP as acceptor"/>
    <property type="evidence" value="ECO:0007669"/>
    <property type="project" value="InterPro"/>
</dbReference>
<dbReference type="PRINTS" id="PR00081">
    <property type="entry name" value="GDHRDH"/>
</dbReference>
<dbReference type="PANTHER" id="PTHR43490:SF99">
    <property type="entry name" value="SHORT-CHAIN DEHYDROGENASE_REDUCTASE"/>
    <property type="match status" value="1"/>
</dbReference>
<dbReference type="EMBL" id="CP002299">
    <property type="protein sequence ID" value="ADP79379.1"/>
    <property type="molecule type" value="Genomic_DNA"/>
</dbReference>
<dbReference type="InterPro" id="IPR002347">
    <property type="entry name" value="SDR_fam"/>
</dbReference>
<dbReference type="eggNOG" id="COG1028">
    <property type="taxonomic scope" value="Bacteria"/>
</dbReference>
<dbReference type="SUPFAM" id="SSF51735">
    <property type="entry name" value="NAD(P)-binding Rossmann-fold domains"/>
    <property type="match status" value="1"/>
</dbReference>
<dbReference type="PRINTS" id="PR00080">
    <property type="entry name" value="SDRFAMILY"/>
</dbReference>
<reference evidence="5 6" key="1">
    <citation type="submission" date="2010-10" db="EMBL/GenBank/DDBJ databases">
        <title>Complete sequence of Frankia sp. EuI1c.</title>
        <authorList>
            <consortium name="US DOE Joint Genome Institute"/>
            <person name="Lucas S."/>
            <person name="Copeland A."/>
            <person name="Lapidus A."/>
            <person name="Cheng J.-F."/>
            <person name="Bruce D."/>
            <person name="Goodwin L."/>
            <person name="Pitluck S."/>
            <person name="Chertkov O."/>
            <person name="Detter J.C."/>
            <person name="Han C."/>
            <person name="Tapia R."/>
            <person name="Land M."/>
            <person name="Hauser L."/>
            <person name="Jeffries C."/>
            <person name="Kyrpides N."/>
            <person name="Ivanova N."/>
            <person name="Mikhailova N."/>
            <person name="Beauchemin N."/>
            <person name="Sen A."/>
            <person name="Sur S.A."/>
            <person name="Gtari M."/>
            <person name="Wall L."/>
            <person name="Tisa L."/>
            <person name="Woyke T."/>
        </authorList>
    </citation>
    <scope>NUCLEOTIDE SEQUENCE [LARGE SCALE GENOMIC DNA]</scope>
    <source>
        <strain evidence="6">DSM 45817 / CECT 9037 / EuI1c</strain>
    </source>
</reference>
<keyword evidence="6" id="KW-1185">Reference proteome</keyword>
<evidence type="ECO:0000256" key="4">
    <source>
        <dbReference type="RuleBase" id="RU000363"/>
    </source>
</evidence>
<gene>
    <name evidence="5" type="ordered locus">FraEuI1c_1312</name>
</gene>
<dbReference type="OrthoDB" id="9781117at2"/>
<evidence type="ECO:0000313" key="6">
    <source>
        <dbReference type="Proteomes" id="UP000002484"/>
    </source>
</evidence>
<keyword evidence="2" id="KW-0521">NADP</keyword>
<comment type="similarity">
    <text evidence="1 4">Belongs to the short-chain dehydrogenases/reductases (SDR) family.</text>
</comment>
<dbReference type="CDD" id="cd05324">
    <property type="entry name" value="carb_red_PTCR-like_SDR_c"/>
    <property type="match status" value="1"/>
</dbReference>
<keyword evidence="3" id="KW-0560">Oxidoreductase</keyword>
<name>E3J3P2_PSEI1</name>
<evidence type="ECO:0000256" key="2">
    <source>
        <dbReference type="ARBA" id="ARBA00022857"/>
    </source>
</evidence>
<dbReference type="RefSeq" id="WP_013422499.1">
    <property type="nucleotide sequence ID" value="NC_014666.1"/>
</dbReference>
<dbReference type="InParanoid" id="E3J3P2"/>
<evidence type="ECO:0000313" key="5">
    <source>
        <dbReference type="EMBL" id="ADP79379.1"/>
    </source>
</evidence>
<sequence>MATPDLATAPSATIALITGANKGIGFETARQLGERGLTVLVGARDEGRGEAAVAALTAEGLDARAVRLDVTDEESVKAAAAWVADTFGRLDVLVNNAGILVDAGQPVTETTAAQVRETYETNVFGLVAVTRAMIPLLARSRGGRIVNLSSNLGSLGINTGQPERLAAFQMLAYGSSKAAVNALTILYANALRGHGIKVNAVEPGFVATDINNHAGPGTAREGAQIVVRLATVGDDGPTATFQSAAGPVPW</sequence>
<dbReference type="InterPro" id="IPR036291">
    <property type="entry name" value="NAD(P)-bd_dom_sf"/>
</dbReference>
<dbReference type="Gene3D" id="3.40.50.720">
    <property type="entry name" value="NAD(P)-binding Rossmann-like Domain"/>
    <property type="match status" value="1"/>
</dbReference>
<dbReference type="PANTHER" id="PTHR43490">
    <property type="entry name" value="(+)-NEOMENTHOL DEHYDROGENASE"/>
    <property type="match status" value="1"/>
</dbReference>
<dbReference type="Pfam" id="PF00106">
    <property type="entry name" value="adh_short"/>
    <property type="match status" value="1"/>
</dbReference>
<accession>E3J3P2</accession>
<organism evidence="5 6">
    <name type="scientific">Pseudofrankia inefficax (strain DSM 45817 / CECT 9037 / DDB 130130 / EuI1c)</name>
    <name type="common">Frankia inefficax</name>
    <dbReference type="NCBI Taxonomy" id="298654"/>
    <lineage>
        <taxon>Bacteria</taxon>
        <taxon>Bacillati</taxon>
        <taxon>Actinomycetota</taxon>
        <taxon>Actinomycetes</taxon>
        <taxon>Frankiales</taxon>
        <taxon>Frankiaceae</taxon>
        <taxon>Pseudofrankia</taxon>
    </lineage>
</organism>
<dbReference type="Proteomes" id="UP000002484">
    <property type="component" value="Chromosome"/>
</dbReference>
<dbReference type="STRING" id="298654.FraEuI1c_1312"/>
<protein>
    <submittedName>
        <fullName evidence="5">Short-chain dehydrogenase/reductase SDR</fullName>
    </submittedName>
</protein>